<organism evidence="7 8">
    <name type="scientific">Ideonella margarita</name>
    <dbReference type="NCBI Taxonomy" id="2984191"/>
    <lineage>
        <taxon>Bacteria</taxon>
        <taxon>Pseudomonadati</taxon>
        <taxon>Pseudomonadota</taxon>
        <taxon>Betaproteobacteria</taxon>
        <taxon>Burkholderiales</taxon>
        <taxon>Sphaerotilaceae</taxon>
        <taxon>Ideonella</taxon>
    </lineage>
</organism>
<dbReference type="Gene3D" id="1.10.155.10">
    <property type="entry name" value="Chemotaxis receptor methyltransferase CheR, N-terminal domain"/>
    <property type="match status" value="1"/>
</dbReference>
<keyword evidence="5" id="KW-0949">S-adenosyl-L-methionine</keyword>
<feature type="domain" description="CheR-type methyltransferase" evidence="6">
    <location>
        <begin position="1"/>
        <end position="264"/>
    </location>
</feature>
<dbReference type="PRINTS" id="PR00996">
    <property type="entry name" value="CHERMTFRASE"/>
</dbReference>
<gene>
    <name evidence="7" type="ORF">AACH00_07230</name>
</gene>
<dbReference type="CDD" id="cd02440">
    <property type="entry name" value="AdoMet_MTases"/>
    <property type="match status" value="1"/>
</dbReference>
<dbReference type="InterPro" id="IPR036804">
    <property type="entry name" value="CheR_N_sf"/>
</dbReference>
<dbReference type="InterPro" id="IPR026024">
    <property type="entry name" value="Chemotaxis_MeTrfase_CheR"/>
</dbReference>
<evidence type="ECO:0000256" key="3">
    <source>
        <dbReference type="ARBA" id="ARBA00022603"/>
    </source>
</evidence>
<dbReference type="Pfam" id="PF01739">
    <property type="entry name" value="CheR"/>
    <property type="match status" value="1"/>
</dbReference>
<evidence type="ECO:0000313" key="8">
    <source>
        <dbReference type="Proteomes" id="UP001379945"/>
    </source>
</evidence>
<proteinExistence type="predicted"/>
<evidence type="ECO:0000256" key="1">
    <source>
        <dbReference type="ARBA" id="ARBA00001541"/>
    </source>
</evidence>
<dbReference type="InterPro" id="IPR022641">
    <property type="entry name" value="CheR_N"/>
</dbReference>
<keyword evidence="3" id="KW-0489">Methyltransferase</keyword>
<evidence type="ECO:0000259" key="6">
    <source>
        <dbReference type="PROSITE" id="PS50123"/>
    </source>
</evidence>
<reference evidence="7 8" key="1">
    <citation type="submission" date="2024-04" db="EMBL/GenBank/DDBJ databases">
        <title>Novel species of the genus Ideonella isolated from streams.</title>
        <authorList>
            <person name="Lu H."/>
        </authorList>
    </citation>
    <scope>NUCLEOTIDE SEQUENCE [LARGE SCALE GENOMIC DNA]</scope>
    <source>
        <strain evidence="7 8">LYT19W</strain>
    </source>
</reference>
<name>A0ABU9C6A1_9BURK</name>
<accession>A0ABU9C6A1</accession>
<dbReference type="InterPro" id="IPR022642">
    <property type="entry name" value="CheR_C"/>
</dbReference>
<dbReference type="PROSITE" id="PS50123">
    <property type="entry name" value="CHER"/>
    <property type="match status" value="1"/>
</dbReference>
<dbReference type="SUPFAM" id="SSF53335">
    <property type="entry name" value="S-adenosyl-L-methionine-dependent methyltransferases"/>
    <property type="match status" value="1"/>
</dbReference>
<comment type="catalytic activity">
    <reaction evidence="1">
        <text>L-glutamyl-[protein] + S-adenosyl-L-methionine = [protein]-L-glutamate 5-O-methyl ester + S-adenosyl-L-homocysteine</text>
        <dbReference type="Rhea" id="RHEA:24452"/>
        <dbReference type="Rhea" id="RHEA-COMP:10208"/>
        <dbReference type="Rhea" id="RHEA-COMP:10311"/>
        <dbReference type="ChEBI" id="CHEBI:29973"/>
        <dbReference type="ChEBI" id="CHEBI:57856"/>
        <dbReference type="ChEBI" id="CHEBI:59789"/>
        <dbReference type="ChEBI" id="CHEBI:82795"/>
        <dbReference type="EC" id="2.1.1.80"/>
    </reaction>
</comment>
<dbReference type="PIRSF" id="PIRSF000410">
    <property type="entry name" value="CheR"/>
    <property type="match status" value="1"/>
</dbReference>
<keyword evidence="8" id="KW-1185">Reference proteome</keyword>
<evidence type="ECO:0000256" key="4">
    <source>
        <dbReference type="ARBA" id="ARBA00022679"/>
    </source>
</evidence>
<dbReference type="PANTHER" id="PTHR24422:SF26">
    <property type="entry name" value="CHEMOTAXIS PROTEIN METHYLTRANSFERASE"/>
    <property type="match status" value="1"/>
</dbReference>
<dbReference type="Pfam" id="PF03705">
    <property type="entry name" value="CheR_N"/>
    <property type="match status" value="1"/>
</dbReference>
<protein>
    <recommendedName>
        <fullName evidence="2">protein-glutamate O-methyltransferase</fullName>
        <ecNumber evidence="2">2.1.1.80</ecNumber>
    </recommendedName>
</protein>
<evidence type="ECO:0000256" key="5">
    <source>
        <dbReference type="ARBA" id="ARBA00022691"/>
    </source>
</evidence>
<dbReference type="InterPro" id="IPR029063">
    <property type="entry name" value="SAM-dependent_MTases_sf"/>
</dbReference>
<keyword evidence="4" id="KW-0808">Transferase</keyword>
<dbReference type="PANTHER" id="PTHR24422">
    <property type="entry name" value="CHEMOTAXIS PROTEIN METHYLTRANSFERASE"/>
    <property type="match status" value="1"/>
</dbReference>
<evidence type="ECO:0000313" key="7">
    <source>
        <dbReference type="EMBL" id="MEK8046127.1"/>
    </source>
</evidence>
<dbReference type="Gene3D" id="3.40.50.150">
    <property type="entry name" value="Vaccinia Virus protein VP39"/>
    <property type="match status" value="1"/>
</dbReference>
<dbReference type="RefSeq" id="WP_341398404.1">
    <property type="nucleotide sequence ID" value="NZ_JBBUTI010000004.1"/>
</dbReference>
<dbReference type="SUPFAM" id="SSF47757">
    <property type="entry name" value="Chemotaxis receptor methyltransferase CheR, N-terminal domain"/>
    <property type="match status" value="1"/>
</dbReference>
<dbReference type="SMART" id="SM00138">
    <property type="entry name" value="MeTrc"/>
    <property type="match status" value="1"/>
</dbReference>
<dbReference type="EC" id="2.1.1.80" evidence="2"/>
<dbReference type="Proteomes" id="UP001379945">
    <property type="component" value="Unassembled WGS sequence"/>
</dbReference>
<dbReference type="InterPro" id="IPR000780">
    <property type="entry name" value="CheR_MeTrfase"/>
</dbReference>
<evidence type="ECO:0000256" key="2">
    <source>
        <dbReference type="ARBA" id="ARBA00012534"/>
    </source>
</evidence>
<sequence>MNLSQHSFVAVTDFFHAQSGIRLGPDKLALVQGRLQRLANEAGHTDLDTYVGWALSSSAADEQVRLVDRLTTNETYFFREPEHFQYLGAHLETWKGPGAFRVWSGASSSGEEAYSIAMVLRDRLQQRPWQVVGTDLSTSVVDTANKGLYPLSRAEGIPEYYRKRYCLRGHGDYAQHMLMARELRDHVHFQTANLLEQLPEIGEFQVIFLRNVLIYFDVPSKREIVSRVMKKLAPGGLLFSGHSESLVNLSLPLKTLQPAVYTHA</sequence>
<dbReference type="InterPro" id="IPR050903">
    <property type="entry name" value="Bact_Chemotaxis_MeTrfase"/>
</dbReference>
<dbReference type="EMBL" id="JBBUTI010000004">
    <property type="protein sequence ID" value="MEK8046127.1"/>
    <property type="molecule type" value="Genomic_DNA"/>
</dbReference>
<comment type="caution">
    <text evidence="7">The sequence shown here is derived from an EMBL/GenBank/DDBJ whole genome shotgun (WGS) entry which is preliminary data.</text>
</comment>